<keyword evidence="4" id="KW-1185">Reference proteome</keyword>
<comment type="caution">
    <text evidence="3">The sequence shown here is derived from an EMBL/GenBank/DDBJ whole genome shotgun (WGS) entry which is preliminary data.</text>
</comment>
<organism evidence="3 4">
    <name type="scientific">Necator americanus</name>
    <name type="common">Human hookworm</name>
    <dbReference type="NCBI Taxonomy" id="51031"/>
    <lineage>
        <taxon>Eukaryota</taxon>
        <taxon>Metazoa</taxon>
        <taxon>Ecdysozoa</taxon>
        <taxon>Nematoda</taxon>
        <taxon>Chromadorea</taxon>
        <taxon>Rhabditida</taxon>
        <taxon>Rhabditina</taxon>
        <taxon>Rhabditomorpha</taxon>
        <taxon>Strongyloidea</taxon>
        <taxon>Ancylostomatidae</taxon>
        <taxon>Bunostominae</taxon>
        <taxon>Necator</taxon>
    </lineage>
</organism>
<sequence>MKSLILLLALLPISLQNPRYRIDASGYGDNNPEEVQYAAKKSPRNKPVDYTSPGTSGPSSSKQGGKTTAYRPNDEAPAYSAILVPNNWIKNNIYAQALGQVNTQGQQNVQKGGDQTNAGVNSNQVNVGQSNQQGAGAGSYGPSYDAPTYTAIIFPRTNVIGNRIDAQTLGQGNYQGQLNVQQGGDQANVGSNANTLNVGQVNNQGVTGPSYDAGGRGRGNNKDDDKKGGSKSQPIIINNYIYVTQAANQAVSGTAAAPAPAPATSG</sequence>
<evidence type="ECO:0000256" key="2">
    <source>
        <dbReference type="SAM" id="SignalP"/>
    </source>
</evidence>
<feature type="region of interest" description="Disordered" evidence="1">
    <location>
        <begin position="183"/>
        <end position="232"/>
    </location>
</feature>
<feature type="compositionally biased region" description="Polar residues" evidence="1">
    <location>
        <begin position="183"/>
        <end position="207"/>
    </location>
</feature>
<evidence type="ECO:0000313" key="3">
    <source>
        <dbReference type="EMBL" id="KAK6751254.1"/>
    </source>
</evidence>
<evidence type="ECO:0000256" key="1">
    <source>
        <dbReference type="SAM" id="MobiDB-lite"/>
    </source>
</evidence>
<proteinExistence type="predicted"/>
<evidence type="ECO:0000313" key="4">
    <source>
        <dbReference type="Proteomes" id="UP001303046"/>
    </source>
</evidence>
<accession>A0ABR1DLI3</accession>
<reference evidence="3 4" key="1">
    <citation type="submission" date="2023-08" db="EMBL/GenBank/DDBJ databases">
        <title>A Necator americanus chromosomal reference genome.</title>
        <authorList>
            <person name="Ilik V."/>
            <person name="Petrzelkova K.J."/>
            <person name="Pardy F."/>
            <person name="Fuh T."/>
            <person name="Niatou-Singa F.S."/>
            <person name="Gouil Q."/>
            <person name="Baker L."/>
            <person name="Ritchie M.E."/>
            <person name="Jex A.R."/>
            <person name="Gazzola D."/>
            <person name="Li H."/>
            <person name="Toshio Fujiwara R."/>
            <person name="Zhan B."/>
            <person name="Aroian R.V."/>
            <person name="Pafco B."/>
            <person name="Schwarz E.M."/>
        </authorList>
    </citation>
    <scope>NUCLEOTIDE SEQUENCE [LARGE SCALE GENOMIC DNA]</scope>
    <source>
        <strain evidence="3 4">Aroian</strain>
        <tissue evidence="3">Whole animal</tissue>
    </source>
</reference>
<protein>
    <submittedName>
        <fullName evidence="3">Uncharacterized protein</fullName>
    </submittedName>
</protein>
<gene>
    <name evidence="3" type="primary">Necator_chrIV.g16229</name>
    <name evidence="3" type="ORF">RB195_002933</name>
</gene>
<dbReference type="EMBL" id="JAVFWL010000004">
    <property type="protein sequence ID" value="KAK6751254.1"/>
    <property type="molecule type" value="Genomic_DNA"/>
</dbReference>
<keyword evidence="2" id="KW-0732">Signal</keyword>
<feature type="chain" id="PRO_5046539124" evidence="2">
    <location>
        <begin position="17"/>
        <end position="266"/>
    </location>
</feature>
<dbReference type="Proteomes" id="UP001303046">
    <property type="component" value="Unassembled WGS sequence"/>
</dbReference>
<feature type="compositionally biased region" description="Low complexity" evidence="1">
    <location>
        <begin position="51"/>
        <end position="68"/>
    </location>
</feature>
<feature type="region of interest" description="Disordered" evidence="1">
    <location>
        <begin position="24"/>
        <end position="73"/>
    </location>
</feature>
<feature type="signal peptide" evidence="2">
    <location>
        <begin position="1"/>
        <end position="16"/>
    </location>
</feature>
<name>A0ABR1DLI3_NECAM</name>